<dbReference type="InterPro" id="IPR036390">
    <property type="entry name" value="WH_DNA-bd_sf"/>
</dbReference>
<dbReference type="InterPro" id="IPR036388">
    <property type="entry name" value="WH-like_DNA-bd_sf"/>
</dbReference>
<evidence type="ECO:0000259" key="1">
    <source>
        <dbReference type="Pfam" id="PF03551"/>
    </source>
</evidence>
<dbReference type="Pfam" id="PF03551">
    <property type="entry name" value="PadR"/>
    <property type="match status" value="1"/>
</dbReference>
<protein>
    <submittedName>
        <fullName evidence="2">Helix-turn-helix transcriptional regulator</fullName>
    </submittedName>
</protein>
<feature type="domain" description="Transcription regulator PadR N-terminal" evidence="1">
    <location>
        <begin position="15"/>
        <end position="88"/>
    </location>
</feature>
<dbReference type="InterPro" id="IPR005149">
    <property type="entry name" value="Tscrpt_reg_PadR_N"/>
</dbReference>
<dbReference type="Gene3D" id="1.10.10.10">
    <property type="entry name" value="Winged helix-like DNA-binding domain superfamily/Winged helix DNA-binding domain"/>
    <property type="match status" value="1"/>
</dbReference>
<organism evidence="2 3">
    <name type="scientific">Spirosoma profusum</name>
    <dbReference type="NCBI Taxonomy" id="2771354"/>
    <lineage>
        <taxon>Bacteria</taxon>
        <taxon>Pseudomonadati</taxon>
        <taxon>Bacteroidota</taxon>
        <taxon>Cytophagia</taxon>
        <taxon>Cytophagales</taxon>
        <taxon>Cytophagaceae</taxon>
        <taxon>Spirosoma</taxon>
    </lineage>
</organism>
<dbReference type="Proteomes" id="UP000598820">
    <property type="component" value="Unassembled WGS sequence"/>
</dbReference>
<accession>A0A926XYU1</accession>
<dbReference type="RefSeq" id="WP_190889251.1">
    <property type="nucleotide sequence ID" value="NZ_JACWZY010000021.1"/>
</dbReference>
<dbReference type="EMBL" id="JACWZY010000021">
    <property type="protein sequence ID" value="MBD2703403.1"/>
    <property type="molecule type" value="Genomic_DNA"/>
</dbReference>
<gene>
    <name evidence="2" type="ORF">IC229_22355</name>
</gene>
<evidence type="ECO:0000313" key="3">
    <source>
        <dbReference type="Proteomes" id="UP000598820"/>
    </source>
</evidence>
<reference evidence="2" key="1">
    <citation type="submission" date="2020-09" db="EMBL/GenBank/DDBJ databases">
        <authorList>
            <person name="Kim M.K."/>
        </authorList>
    </citation>
    <scope>NUCLEOTIDE SEQUENCE</scope>
    <source>
        <strain evidence="2">BT702</strain>
    </source>
</reference>
<keyword evidence="3" id="KW-1185">Reference proteome</keyword>
<dbReference type="AlphaFoldDB" id="A0A926XYU1"/>
<evidence type="ECO:0000313" key="2">
    <source>
        <dbReference type="EMBL" id="MBD2703403.1"/>
    </source>
</evidence>
<proteinExistence type="predicted"/>
<name>A0A926XYU1_9BACT</name>
<sequence length="112" mass="12307">MKKTILGELEELVLLVVAASTQEAYGVPICEQLQQHTGRSFTIGAVHTTLYRLEEKGFLSSHVGGATAERGGRSKRLFTLTTAGGRVLLDMQQMRSRLWQAIPQAKLQLLGL</sequence>
<comment type="caution">
    <text evidence="2">The sequence shown here is derived from an EMBL/GenBank/DDBJ whole genome shotgun (WGS) entry which is preliminary data.</text>
</comment>
<dbReference type="SUPFAM" id="SSF46785">
    <property type="entry name" value="Winged helix' DNA-binding domain"/>
    <property type="match status" value="1"/>
</dbReference>